<dbReference type="PATRIC" id="fig|768671.3.peg.3920"/>
<accession>F9UFK9</accession>
<dbReference type="CDD" id="cd06260">
    <property type="entry name" value="DUF820-like"/>
    <property type="match status" value="1"/>
</dbReference>
<name>F9UFK9_9GAMM</name>
<sequence>MMPANQPSSVCDVDHVDQRVFLRDVGWDDYEALLSARGDDGGVRITYFNGELELMTPSVDHESLKKRLARLLETYAEIRNIELEGYGSWTLKEKAKQLGAEADECYLVGPVRPAPKVPDIAIEVIWTSGGVDKLAVYRGLGVPEVWFWEDGTLRVFVLQNETYLAATRSRALPELDPALIVRCMGEPTQTRAIRALRTALLGGTPAAPDSGR</sequence>
<reference evidence="2 3" key="1">
    <citation type="submission" date="2011-06" db="EMBL/GenBank/DDBJ databases">
        <title>The draft genome of Thiocapsa marina 5811.</title>
        <authorList>
            <consortium name="US DOE Joint Genome Institute (JGI-PGF)"/>
            <person name="Lucas S."/>
            <person name="Han J."/>
            <person name="Cheng J.-F."/>
            <person name="Goodwin L."/>
            <person name="Pitluck S."/>
            <person name="Peters L."/>
            <person name="Land M.L."/>
            <person name="Hauser L."/>
            <person name="Vogl K."/>
            <person name="Liu Z."/>
            <person name="Imhoff J."/>
            <person name="Thiel V."/>
            <person name="Frigaard N.-U."/>
            <person name="Bryant D."/>
            <person name="Woyke T.J."/>
        </authorList>
    </citation>
    <scope>NUCLEOTIDE SEQUENCE [LARGE SCALE GENOMIC DNA]</scope>
    <source>
        <strain evidence="2 3">5811</strain>
    </source>
</reference>
<gene>
    <name evidence="2" type="ORF">ThimaDRAFT_3712</name>
</gene>
<dbReference type="SUPFAM" id="SSF52980">
    <property type="entry name" value="Restriction endonuclease-like"/>
    <property type="match status" value="1"/>
</dbReference>
<dbReference type="AlphaFoldDB" id="F9UFK9"/>
<protein>
    <recommendedName>
        <fullName evidence="1">Putative restriction endonuclease domain-containing protein</fullName>
    </recommendedName>
</protein>
<dbReference type="PANTHER" id="PTHR47152">
    <property type="entry name" value="SLR2084 PROTEIN-RELATED"/>
    <property type="match status" value="1"/>
</dbReference>
<dbReference type="Gene3D" id="3.90.1570.10">
    <property type="entry name" value="tt1808, chain A"/>
    <property type="match status" value="1"/>
</dbReference>
<dbReference type="InterPro" id="IPR008538">
    <property type="entry name" value="Uma2"/>
</dbReference>
<feature type="domain" description="Putative restriction endonuclease" evidence="1">
    <location>
        <begin position="27"/>
        <end position="170"/>
    </location>
</feature>
<proteinExistence type="predicted"/>
<dbReference type="Proteomes" id="UP000005459">
    <property type="component" value="Unassembled WGS sequence"/>
</dbReference>
<dbReference type="InterPro" id="IPR012296">
    <property type="entry name" value="Nuclease_put_TT1808"/>
</dbReference>
<dbReference type="EMBL" id="AFWV01000013">
    <property type="protein sequence ID" value="EGV16883.1"/>
    <property type="molecule type" value="Genomic_DNA"/>
</dbReference>
<dbReference type="eggNOG" id="COG4636">
    <property type="taxonomic scope" value="Bacteria"/>
</dbReference>
<dbReference type="InterPro" id="IPR011335">
    <property type="entry name" value="Restrct_endonuc-II-like"/>
</dbReference>
<dbReference type="Pfam" id="PF05685">
    <property type="entry name" value="Uma2"/>
    <property type="match status" value="1"/>
</dbReference>
<dbReference type="STRING" id="768671.ThimaDRAFT_3712"/>
<dbReference type="PANTHER" id="PTHR47152:SF4">
    <property type="entry name" value="SLR0445 PROTEIN"/>
    <property type="match status" value="1"/>
</dbReference>
<dbReference type="RefSeq" id="WP_007194584.1">
    <property type="nucleotide sequence ID" value="NZ_AFWV01000013.1"/>
</dbReference>
<evidence type="ECO:0000313" key="3">
    <source>
        <dbReference type="Proteomes" id="UP000005459"/>
    </source>
</evidence>
<evidence type="ECO:0000259" key="1">
    <source>
        <dbReference type="Pfam" id="PF05685"/>
    </source>
</evidence>
<evidence type="ECO:0000313" key="2">
    <source>
        <dbReference type="EMBL" id="EGV16883.1"/>
    </source>
</evidence>
<dbReference type="OrthoDB" id="5768410at2"/>
<organism evidence="2 3">
    <name type="scientific">Thiocapsa marina 5811</name>
    <dbReference type="NCBI Taxonomy" id="768671"/>
    <lineage>
        <taxon>Bacteria</taxon>
        <taxon>Pseudomonadati</taxon>
        <taxon>Pseudomonadota</taxon>
        <taxon>Gammaproteobacteria</taxon>
        <taxon>Chromatiales</taxon>
        <taxon>Chromatiaceae</taxon>
        <taxon>Thiocapsa</taxon>
    </lineage>
</organism>
<keyword evidence="3" id="KW-1185">Reference proteome</keyword>